<reference evidence="2 3" key="1">
    <citation type="submission" date="2021-06" db="EMBL/GenBank/DDBJ databases">
        <title>Bacillus sp. RD4P76, an endophyte from a halophyte.</title>
        <authorList>
            <person name="Sun J.-Q."/>
        </authorList>
    </citation>
    <scope>NUCLEOTIDE SEQUENCE [LARGE SCALE GENOMIC DNA]</scope>
    <source>
        <strain evidence="2 3">JCM 17098</strain>
    </source>
</reference>
<keyword evidence="1" id="KW-1133">Transmembrane helix</keyword>
<dbReference type="Proteomes" id="UP000790580">
    <property type="component" value="Unassembled WGS sequence"/>
</dbReference>
<feature type="transmembrane region" description="Helical" evidence="1">
    <location>
        <begin position="12"/>
        <end position="32"/>
    </location>
</feature>
<comment type="caution">
    <text evidence="2">The sequence shown here is derived from an EMBL/GenBank/DDBJ whole genome shotgun (WGS) entry which is preliminary data.</text>
</comment>
<dbReference type="RefSeq" id="WP_088074474.1">
    <property type="nucleotide sequence ID" value="NZ_JAHQCR010000075.1"/>
</dbReference>
<keyword evidence="3" id="KW-1185">Reference proteome</keyword>
<accession>A0ABS6JXI7</accession>
<dbReference type="SUPFAM" id="SSF88713">
    <property type="entry name" value="Glycoside hydrolase/deacetylase"/>
    <property type="match status" value="1"/>
</dbReference>
<dbReference type="Gene3D" id="3.20.20.370">
    <property type="entry name" value="Glycoside hydrolase/deacetylase"/>
    <property type="match status" value="1"/>
</dbReference>
<dbReference type="InterPro" id="IPR011330">
    <property type="entry name" value="Glyco_hydro/deAcase_b/a-brl"/>
</dbReference>
<organism evidence="2 3">
    <name type="scientific">Evansella alkalicola</name>
    <dbReference type="NCBI Taxonomy" id="745819"/>
    <lineage>
        <taxon>Bacteria</taxon>
        <taxon>Bacillati</taxon>
        <taxon>Bacillota</taxon>
        <taxon>Bacilli</taxon>
        <taxon>Bacillales</taxon>
        <taxon>Bacillaceae</taxon>
        <taxon>Evansella</taxon>
    </lineage>
</organism>
<keyword evidence="1" id="KW-0812">Transmembrane</keyword>
<evidence type="ECO:0000313" key="3">
    <source>
        <dbReference type="Proteomes" id="UP000790580"/>
    </source>
</evidence>
<sequence length="600" mass="69481">MYNYRFGYKYILMVMICILLVLFGSIDLFGSYGTTNVVANDEISNEEWPNVLVIFSSRDDEMDEHQRMLDMLLGHFTANVTFISSSLVEEQDLDLVDYLFYYGHVKEVLPRQVIDMVNQFDGTIVTIGENADQFGERFSFIERSPTNAVIDEIELVEDPDKQLSFVPQYIFNISVVEDHHLETLLFGKKDNVRYPLFVKKQFHYYFASNILKPPFSILFAEVLYDVFKEDYREVSEVNPGYIRLEDIHPLVDPDHMMDIAHILAEKNIPYMIAVIPVYTNPETKKQYHFSDSPKLLKALKFMQDNGGSIVLHGYTHQFRLSETGEGFEFWDVENNMPIYHGQDDEVVVKTEEDFSSIGEYEEYLSDQKAYERDYIEERITRGIEELANYGLYALAFEAPHYTMSQHGYQVVSEYFTTYVGQLQLSDNDWEIMTTSPYITEPNFLHGMKLLPETMGYVLPEDPDGSIETMIRNAENYRFVREGMVAGFYHPYLGPELFIELIEQMEKIPNVSWIDLKKMDNHVQTKHVDIRSGQGEINANVNYMGLFLSSTSYIDFHVKNVIVVLLWCFGAIGAIAVVSFILYILSNSISSNQVERRKAVG</sequence>
<dbReference type="InterPro" id="IPR018763">
    <property type="entry name" value="DUF2334"/>
</dbReference>
<keyword evidence="1" id="KW-0472">Membrane</keyword>
<evidence type="ECO:0000256" key="1">
    <source>
        <dbReference type="SAM" id="Phobius"/>
    </source>
</evidence>
<gene>
    <name evidence="2" type="ORF">KS407_17975</name>
</gene>
<dbReference type="Pfam" id="PF10096">
    <property type="entry name" value="DUF2334"/>
    <property type="match status" value="1"/>
</dbReference>
<proteinExistence type="predicted"/>
<dbReference type="CDD" id="cd10923">
    <property type="entry name" value="CE4_COG5298"/>
    <property type="match status" value="1"/>
</dbReference>
<evidence type="ECO:0000313" key="2">
    <source>
        <dbReference type="EMBL" id="MBU9723309.1"/>
    </source>
</evidence>
<protein>
    <submittedName>
        <fullName evidence="2">Polysaccharide deacetylase family protein</fullName>
    </submittedName>
</protein>
<name>A0ABS6JXI7_9BACI</name>
<dbReference type="EMBL" id="JAHQCR010000075">
    <property type="protein sequence ID" value="MBU9723309.1"/>
    <property type="molecule type" value="Genomic_DNA"/>
</dbReference>
<feature type="transmembrane region" description="Helical" evidence="1">
    <location>
        <begin position="560"/>
        <end position="584"/>
    </location>
</feature>